<dbReference type="EMBL" id="UGHF01000001">
    <property type="protein sequence ID" value="STO59728.1"/>
    <property type="molecule type" value="Genomic_DNA"/>
</dbReference>
<dbReference type="PANTHER" id="PTHR30212">
    <property type="entry name" value="PROTEIN YIIM"/>
    <property type="match status" value="1"/>
</dbReference>
<dbReference type="STRING" id="733.B0186_07680"/>
<dbReference type="InterPro" id="IPR052353">
    <property type="entry name" value="Benzoxazolinone_Detox_Enz"/>
</dbReference>
<protein>
    <submittedName>
        <fullName evidence="2">MOSC domain-containing protein</fullName>
    </submittedName>
</protein>
<keyword evidence="3" id="KW-1185">Reference proteome</keyword>
<feature type="domain" description="MOSC" evidence="1">
    <location>
        <begin position="30"/>
        <end position="167"/>
    </location>
</feature>
<sequence length="220" mass="24302">MEGIVLAIKLGLVEEVVFENGTKMSTAIRKKPVEQAVVHELGAEGNDVALKAHHGGVDKALFFMAEKSFVKLTALLGKDYSYQGEAIYGENFVVSAFDEENVCVGDRYQIGEVQIEISQPRVPCETLGKNANNKDTRKIVVETGLTGWYVRVIKNGVIKKGDAIQCLANPYPNLTIKHLNALLAVEATEAIKAPLEQAIDCPVLAEAFRRHLKKQWQKIR</sequence>
<evidence type="ECO:0000313" key="3">
    <source>
        <dbReference type="Proteomes" id="UP000254329"/>
    </source>
</evidence>
<name>A0A1V4B097_9PAST</name>
<dbReference type="PANTHER" id="PTHR30212:SF2">
    <property type="entry name" value="PROTEIN YIIM"/>
    <property type="match status" value="1"/>
</dbReference>
<dbReference type="RefSeq" id="WP_078218781.1">
    <property type="nucleotide sequence ID" value="NZ_MUXZ01000021.1"/>
</dbReference>
<accession>A0A1V4B097</accession>
<dbReference type="Gene3D" id="2.40.33.20">
    <property type="entry name" value="PK beta-barrel domain-like"/>
    <property type="match status" value="1"/>
</dbReference>
<organism evidence="2 3">
    <name type="scientific">Canicola haemoglobinophilus</name>
    <dbReference type="NCBI Taxonomy" id="733"/>
    <lineage>
        <taxon>Bacteria</taxon>
        <taxon>Pseudomonadati</taxon>
        <taxon>Pseudomonadota</taxon>
        <taxon>Gammaproteobacteria</taxon>
        <taxon>Pasteurellales</taxon>
        <taxon>Pasteurellaceae</taxon>
        <taxon>Canicola</taxon>
    </lineage>
</organism>
<dbReference type="GO" id="GO:0003824">
    <property type="term" value="F:catalytic activity"/>
    <property type="evidence" value="ECO:0007669"/>
    <property type="project" value="InterPro"/>
</dbReference>
<dbReference type="AlphaFoldDB" id="A0A1V4B097"/>
<gene>
    <name evidence="2" type="primary">yiiM</name>
    <name evidence="2" type="ORF">NCTC1659_00989</name>
</gene>
<evidence type="ECO:0000259" key="1">
    <source>
        <dbReference type="PROSITE" id="PS51340"/>
    </source>
</evidence>
<dbReference type="GO" id="GO:0030170">
    <property type="term" value="F:pyridoxal phosphate binding"/>
    <property type="evidence" value="ECO:0007669"/>
    <property type="project" value="InterPro"/>
</dbReference>
<evidence type="ECO:0000313" key="2">
    <source>
        <dbReference type="EMBL" id="STO59728.1"/>
    </source>
</evidence>
<dbReference type="Proteomes" id="UP000254329">
    <property type="component" value="Unassembled WGS sequence"/>
</dbReference>
<proteinExistence type="predicted"/>
<reference evidence="2 3" key="1">
    <citation type="submission" date="2018-06" db="EMBL/GenBank/DDBJ databases">
        <authorList>
            <consortium name="Pathogen Informatics"/>
            <person name="Doyle S."/>
        </authorList>
    </citation>
    <scope>NUCLEOTIDE SEQUENCE [LARGE SCALE GENOMIC DNA]</scope>
    <source>
        <strain evidence="2 3">NCTC1659</strain>
    </source>
</reference>
<dbReference type="PROSITE" id="PS51340">
    <property type="entry name" value="MOSC"/>
    <property type="match status" value="1"/>
</dbReference>
<dbReference type="InterPro" id="IPR005302">
    <property type="entry name" value="MoCF_Sase_C"/>
</dbReference>
<dbReference type="Pfam" id="PF03473">
    <property type="entry name" value="MOSC"/>
    <property type="match status" value="1"/>
</dbReference>
<dbReference type="GO" id="GO:0030151">
    <property type="term" value="F:molybdenum ion binding"/>
    <property type="evidence" value="ECO:0007669"/>
    <property type="project" value="InterPro"/>
</dbReference>
<dbReference type="SUPFAM" id="SSF50800">
    <property type="entry name" value="PK beta-barrel domain-like"/>
    <property type="match status" value="1"/>
</dbReference>
<dbReference type="InterPro" id="IPR011037">
    <property type="entry name" value="Pyrv_Knase-like_insert_dom_sf"/>
</dbReference>